<evidence type="ECO:0000256" key="5">
    <source>
        <dbReference type="ARBA" id="ARBA00023242"/>
    </source>
</evidence>
<protein>
    <submittedName>
        <fullName evidence="7">Uncharacterized protein</fullName>
    </submittedName>
</protein>
<keyword evidence="3" id="KW-0238">DNA-binding</keyword>
<keyword evidence="6" id="KW-0732">Signal</keyword>
<evidence type="ECO:0000256" key="4">
    <source>
        <dbReference type="ARBA" id="ARBA00023163"/>
    </source>
</evidence>
<name>A0A6A2XYQ8_HIBSY</name>
<dbReference type="InterPro" id="IPR015300">
    <property type="entry name" value="DNA-bd_pseudobarrel_sf"/>
</dbReference>
<evidence type="ECO:0000256" key="1">
    <source>
        <dbReference type="ARBA" id="ARBA00004123"/>
    </source>
</evidence>
<dbReference type="GO" id="GO:0009725">
    <property type="term" value="P:response to hormone"/>
    <property type="evidence" value="ECO:0007669"/>
    <property type="project" value="InterPro"/>
</dbReference>
<dbReference type="GO" id="GO:0006355">
    <property type="term" value="P:regulation of DNA-templated transcription"/>
    <property type="evidence" value="ECO:0007669"/>
    <property type="project" value="InterPro"/>
</dbReference>
<dbReference type="SUPFAM" id="SSF101936">
    <property type="entry name" value="DNA-binding pseudobarrel domain"/>
    <property type="match status" value="1"/>
</dbReference>
<feature type="chain" id="PRO_5025683923" evidence="6">
    <location>
        <begin position="29"/>
        <end position="298"/>
    </location>
</feature>
<dbReference type="GO" id="GO:0003677">
    <property type="term" value="F:DNA binding"/>
    <property type="evidence" value="ECO:0007669"/>
    <property type="project" value="UniProtKB-KW"/>
</dbReference>
<dbReference type="PANTHER" id="PTHR31384:SF10">
    <property type="entry name" value="AUXIN RESPONSE FACTOR 5"/>
    <property type="match status" value="1"/>
</dbReference>
<dbReference type="EMBL" id="VEPZ02001737">
    <property type="protein sequence ID" value="KAE8659864.1"/>
    <property type="molecule type" value="Genomic_DNA"/>
</dbReference>
<keyword evidence="5" id="KW-0539">Nucleus</keyword>
<keyword evidence="2" id="KW-0805">Transcription regulation</keyword>
<dbReference type="Proteomes" id="UP000436088">
    <property type="component" value="Unassembled WGS sequence"/>
</dbReference>
<evidence type="ECO:0000256" key="3">
    <source>
        <dbReference type="ARBA" id="ARBA00023125"/>
    </source>
</evidence>
<evidence type="ECO:0000313" key="8">
    <source>
        <dbReference type="Proteomes" id="UP000436088"/>
    </source>
</evidence>
<accession>A0A6A2XYQ8</accession>
<dbReference type="Gene3D" id="2.40.330.10">
    <property type="entry name" value="DNA-binding pseudobarrel domain"/>
    <property type="match status" value="1"/>
</dbReference>
<proteinExistence type="predicted"/>
<gene>
    <name evidence="7" type="ORF">F3Y22_tig00116962pilonHSYRG01231</name>
</gene>
<comment type="subcellular location">
    <subcellularLocation>
        <location evidence="1">Nucleus</location>
    </subcellularLocation>
</comment>
<evidence type="ECO:0000256" key="6">
    <source>
        <dbReference type="SAM" id="SignalP"/>
    </source>
</evidence>
<dbReference type="PANTHER" id="PTHR31384">
    <property type="entry name" value="AUXIN RESPONSE FACTOR 4-RELATED"/>
    <property type="match status" value="1"/>
</dbReference>
<sequence>MLWSSCLMLLPKGSFLTFCFLILNSASASVAAGVGGDVKGGDGKEFAERRLCGAMGLDVFLIVLEVKVLTAEDKIKAGVLVNGWTEATLLEQMKLLKEMQHQSGIRKGINSELWNGCAGPLVSLPQVGSLVFCFPQGHSEQVSVPTKRMMTSQVPNYPNPPSQLMCQVHNVTLLEKDAFHIPDFRVNPSKHPNEIFCKTLITSDISTHGGFSVPRGAAEKLFSQLVRTIPCNPQLKCLLCETYMIILGPFSMYTAIMLNPQLVNHPGIFASTSQQINTAKVSPLDEMKDLQSTSNQKP</sequence>
<dbReference type="AlphaFoldDB" id="A0A6A2XYQ8"/>
<feature type="signal peptide" evidence="6">
    <location>
        <begin position="1"/>
        <end position="28"/>
    </location>
</feature>
<comment type="caution">
    <text evidence="7">The sequence shown here is derived from an EMBL/GenBank/DDBJ whole genome shotgun (WGS) entry which is preliminary data.</text>
</comment>
<dbReference type="InterPro" id="IPR044835">
    <property type="entry name" value="ARF_plant"/>
</dbReference>
<keyword evidence="4" id="KW-0804">Transcription</keyword>
<reference evidence="7" key="1">
    <citation type="submission" date="2019-09" db="EMBL/GenBank/DDBJ databases">
        <title>Draft genome information of white flower Hibiscus syriacus.</title>
        <authorList>
            <person name="Kim Y.-M."/>
        </authorList>
    </citation>
    <scope>NUCLEOTIDE SEQUENCE [LARGE SCALE GENOMIC DNA]</scope>
    <source>
        <strain evidence="7">YM2019G1</strain>
    </source>
</reference>
<evidence type="ECO:0000313" key="7">
    <source>
        <dbReference type="EMBL" id="KAE8659864.1"/>
    </source>
</evidence>
<organism evidence="7 8">
    <name type="scientific">Hibiscus syriacus</name>
    <name type="common">Rose of Sharon</name>
    <dbReference type="NCBI Taxonomy" id="106335"/>
    <lineage>
        <taxon>Eukaryota</taxon>
        <taxon>Viridiplantae</taxon>
        <taxon>Streptophyta</taxon>
        <taxon>Embryophyta</taxon>
        <taxon>Tracheophyta</taxon>
        <taxon>Spermatophyta</taxon>
        <taxon>Magnoliopsida</taxon>
        <taxon>eudicotyledons</taxon>
        <taxon>Gunneridae</taxon>
        <taxon>Pentapetalae</taxon>
        <taxon>rosids</taxon>
        <taxon>malvids</taxon>
        <taxon>Malvales</taxon>
        <taxon>Malvaceae</taxon>
        <taxon>Malvoideae</taxon>
        <taxon>Hibiscus</taxon>
    </lineage>
</organism>
<keyword evidence="8" id="KW-1185">Reference proteome</keyword>
<evidence type="ECO:0000256" key="2">
    <source>
        <dbReference type="ARBA" id="ARBA00023015"/>
    </source>
</evidence>
<dbReference type="GO" id="GO:0005634">
    <property type="term" value="C:nucleus"/>
    <property type="evidence" value="ECO:0007669"/>
    <property type="project" value="UniProtKB-SubCell"/>
</dbReference>